<dbReference type="EMBL" id="JAPDGR010004472">
    <property type="protein sequence ID" value="KAJ2968005.1"/>
    <property type="molecule type" value="Genomic_DNA"/>
</dbReference>
<proteinExistence type="predicted"/>
<accession>A0ACC1MMG7</accession>
<protein>
    <submittedName>
        <fullName evidence="1">Uncharacterized protein</fullName>
    </submittedName>
</protein>
<evidence type="ECO:0000313" key="1">
    <source>
        <dbReference type="EMBL" id="KAJ2968005.1"/>
    </source>
</evidence>
<keyword evidence="2" id="KW-1185">Reference proteome</keyword>
<dbReference type="Proteomes" id="UP001143856">
    <property type="component" value="Unassembled WGS sequence"/>
</dbReference>
<sequence length="407" mass="44700">MATRGTGTATMSGMSMDILLGVGFDSDDEEDGGTPLNQLDPASQPLVNANNRVRGRNGNQLNGSGRRARRRRNSFRSIPGNKLNASRILDWLLGRHVHLTPKDVAGDPGHPEWETGFCIDDDFLDIGDVKDICPACTTPYCQAIDSIPFESGLKLTYNDIMSHKWLIGNKYVLHEAIDGHPEDDYVPLVEAARALKTLAPKVPMPKVRAGWKENGKVITISDTVPGDRLYDIWWDLSRKERESIAEQVAEHIDSWRECDLGRISNLVGDAVHHHDNLFGTTEAGFGPFGSDLEFWLAIEQRLRKKGVDEDTIQLLKDRMPPSSPCVFTHGDVSSTNIIVHRGTVTGILGFENAASLPAWAENVAMHFCYCAEDEQWEGAAEQAHPELPGGAGLVVAMDGGGGQQQQQ</sequence>
<organism evidence="1 2">
    <name type="scientific">Xylaria curta</name>
    <dbReference type="NCBI Taxonomy" id="42375"/>
    <lineage>
        <taxon>Eukaryota</taxon>
        <taxon>Fungi</taxon>
        <taxon>Dikarya</taxon>
        <taxon>Ascomycota</taxon>
        <taxon>Pezizomycotina</taxon>
        <taxon>Sordariomycetes</taxon>
        <taxon>Xylariomycetidae</taxon>
        <taxon>Xylariales</taxon>
        <taxon>Xylariaceae</taxon>
        <taxon>Xylaria</taxon>
    </lineage>
</organism>
<reference evidence="1" key="1">
    <citation type="submission" date="2022-10" db="EMBL/GenBank/DDBJ databases">
        <title>Genome Sequence of Xylaria curta.</title>
        <authorList>
            <person name="Buettner E."/>
        </authorList>
    </citation>
    <scope>NUCLEOTIDE SEQUENCE</scope>
    <source>
        <strain evidence="1">Babe10</strain>
    </source>
</reference>
<evidence type="ECO:0000313" key="2">
    <source>
        <dbReference type="Proteomes" id="UP001143856"/>
    </source>
</evidence>
<gene>
    <name evidence="1" type="ORF">NUW58_g10318</name>
</gene>
<comment type="caution">
    <text evidence="1">The sequence shown here is derived from an EMBL/GenBank/DDBJ whole genome shotgun (WGS) entry which is preliminary data.</text>
</comment>
<name>A0ACC1MMG7_9PEZI</name>